<dbReference type="AlphaFoldDB" id="A0A2M9C3X9"/>
<dbReference type="RefSeq" id="WP_100343123.1">
    <property type="nucleotide sequence ID" value="NZ_PGFB01000001.1"/>
</dbReference>
<gene>
    <name evidence="3" type="ORF">CLV54_0228</name>
</gene>
<evidence type="ECO:0000313" key="4">
    <source>
        <dbReference type="Proteomes" id="UP000230161"/>
    </source>
</evidence>
<dbReference type="Gene3D" id="3.30.530.20">
    <property type="match status" value="1"/>
</dbReference>
<evidence type="ECO:0000256" key="1">
    <source>
        <dbReference type="ARBA" id="ARBA00006817"/>
    </source>
</evidence>
<keyword evidence="4" id="KW-1185">Reference proteome</keyword>
<protein>
    <submittedName>
        <fullName evidence="3">Activator of Hsp90 ATPase-like protein</fullName>
    </submittedName>
</protein>
<evidence type="ECO:0000313" key="3">
    <source>
        <dbReference type="EMBL" id="PJJ65199.1"/>
    </source>
</evidence>
<feature type="domain" description="Activator of Hsp90 ATPase homologue 1/2-like C-terminal" evidence="2">
    <location>
        <begin position="27"/>
        <end position="140"/>
    </location>
</feature>
<dbReference type="InterPro" id="IPR013538">
    <property type="entry name" value="ASHA1/2-like_C"/>
</dbReference>
<accession>A0A2M9C3X9</accession>
<dbReference type="Pfam" id="PF08327">
    <property type="entry name" value="AHSA1"/>
    <property type="match status" value="1"/>
</dbReference>
<reference evidence="3 4" key="1">
    <citation type="submission" date="2017-11" db="EMBL/GenBank/DDBJ databases">
        <title>Genomic Encyclopedia of Archaeal and Bacterial Type Strains, Phase II (KMG-II): From Individual Species to Whole Genera.</title>
        <authorList>
            <person name="Goeker M."/>
        </authorList>
    </citation>
    <scope>NUCLEOTIDE SEQUENCE [LARGE SCALE GENOMIC DNA]</scope>
    <source>
        <strain evidence="3 4">DSM 25625</strain>
    </source>
</reference>
<dbReference type="InterPro" id="IPR023393">
    <property type="entry name" value="START-like_dom_sf"/>
</dbReference>
<comment type="similarity">
    <text evidence="1">Belongs to the AHA1 family.</text>
</comment>
<dbReference type="SUPFAM" id="SSF55961">
    <property type="entry name" value="Bet v1-like"/>
    <property type="match status" value="1"/>
</dbReference>
<dbReference type="Proteomes" id="UP000230161">
    <property type="component" value="Unassembled WGS sequence"/>
</dbReference>
<proteinExistence type="inferred from homology"/>
<organism evidence="3 4">
    <name type="scientific">Compostimonas suwonensis</name>
    <dbReference type="NCBI Taxonomy" id="1048394"/>
    <lineage>
        <taxon>Bacteria</taxon>
        <taxon>Bacillati</taxon>
        <taxon>Actinomycetota</taxon>
        <taxon>Actinomycetes</taxon>
        <taxon>Micrococcales</taxon>
        <taxon>Microbacteriaceae</taxon>
        <taxon>Compostimonas</taxon>
    </lineage>
</organism>
<comment type="caution">
    <text evidence="3">The sequence shown here is derived from an EMBL/GenBank/DDBJ whole genome shotgun (WGS) entry which is preliminary data.</text>
</comment>
<dbReference type="OrthoDB" id="8117292at2"/>
<name>A0A2M9C3X9_9MICO</name>
<evidence type="ECO:0000259" key="2">
    <source>
        <dbReference type="Pfam" id="PF08327"/>
    </source>
</evidence>
<dbReference type="EMBL" id="PGFB01000001">
    <property type="protein sequence ID" value="PJJ65199.1"/>
    <property type="molecule type" value="Genomic_DNA"/>
</dbReference>
<sequence length="166" mass="17805">MAPRASGTIVQIGGSRTLVYERRFAVDAQVLWAWTTESQKLGRWIGTWSGDPASGSVSFLMTAEGATDPEPVAVLVCEPPTRLTVEFAQPGGGVWHLELAIGATTEAGSILTFTHVLQPADDAGDIGPGWDYYLDRLYAATAGVEPEPWEAYYPALASAYREASLD</sequence>